<dbReference type="Proteomes" id="UP001637996">
    <property type="component" value="Unassembled WGS sequence"/>
</dbReference>
<evidence type="ECO:0000313" key="1">
    <source>
        <dbReference type="EMBL" id="MFO3665875.1"/>
    </source>
</evidence>
<accession>A0ABW9M9K8</accession>
<organism evidence="1 2">
    <name type="scientific">Anaerococcus martiniensis</name>
    <dbReference type="NCBI Taxonomy" id="3115615"/>
    <lineage>
        <taxon>Bacteria</taxon>
        <taxon>Bacillati</taxon>
        <taxon>Bacillota</taxon>
        <taxon>Tissierellia</taxon>
        <taxon>Tissierellales</taxon>
        <taxon>Peptoniphilaceae</taxon>
        <taxon>Anaerococcus</taxon>
    </lineage>
</organism>
<evidence type="ECO:0008006" key="3">
    <source>
        <dbReference type="Google" id="ProtNLM"/>
    </source>
</evidence>
<comment type="caution">
    <text evidence="1">The sequence shown here is derived from an EMBL/GenBank/DDBJ whole genome shotgun (WGS) entry which is preliminary data.</text>
</comment>
<keyword evidence="2" id="KW-1185">Reference proteome</keyword>
<sequence length="290" mass="32321">MKKNFFVILAMIISLSACDFQSRADFEKEIATAEKKQDKDFVMPDITYKKAGEEEIDTAREKSEDDLDLENLYGSGKSGKNLNPADAVGNIVDTNVGDSQIGISLRPSSQRAGAYSTILSYKRNNELTEREFGPVAGISGINTTVTFDKINSESGPMLLVSQVTVDNGETYSVYYLFNKFMSLMDNLVFRTSVNDTSPTVERLGDVVEYTDQAIPGSLDQAITNRMEAEARYLPSMLDIYGVKHRPLTSLYDNRQMDLGYLPDITGEDRILITRTTTTTQNMGMNIDIEK</sequence>
<name>A0ABW9M9K8_9FIRM</name>
<dbReference type="RefSeq" id="WP_410031553.1">
    <property type="nucleotide sequence ID" value="NZ_JBGMEI010000009.1"/>
</dbReference>
<evidence type="ECO:0000313" key="2">
    <source>
        <dbReference type="Proteomes" id="UP001637996"/>
    </source>
</evidence>
<dbReference type="PROSITE" id="PS51257">
    <property type="entry name" value="PROKAR_LIPOPROTEIN"/>
    <property type="match status" value="1"/>
</dbReference>
<proteinExistence type="predicted"/>
<gene>
    <name evidence="1" type="ORF">ACCQ41_06420</name>
</gene>
<dbReference type="EMBL" id="JBGMEI010000009">
    <property type="protein sequence ID" value="MFO3665875.1"/>
    <property type="molecule type" value="Genomic_DNA"/>
</dbReference>
<reference evidence="1 2" key="1">
    <citation type="journal article" date="2025" name="Anaerobe">
        <title>Description of Anaerococcus kampingiae sp. nov., Anaerococcus groningensis sp. nov., Anaerococcus martiniensis sp. nov., and Anaerococcus cruorum sp. nov., isolated from human clinical specimens.</title>
        <authorList>
            <person name="Boiten K.E."/>
            <person name="Meijer J."/>
            <person name="van Wezel E.M."/>
            <person name="Veloo A.C.M."/>
        </authorList>
    </citation>
    <scope>NUCLEOTIDE SEQUENCE [LARGE SCALE GENOMIC DNA]</scope>
    <source>
        <strain evidence="1 2">ENR0831</strain>
    </source>
</reference>
<protein>
    <recommendedName>
        <fullName evidence="3">DUF5067 domain-containing protein</fullName>
    </recommendedName>
</protein>